<protein>
    <submittedName>
        <fullName evidence="1">Uncharacterized protein</fullName>
    </submittedName>
</protein>
<proteinExistence type="predicted"/>
<dbReference type="EMBL" id="NUDP01000028">
    <property type="protein sequence ID" value="PEM70934.1"/>
    <property type="molecule type" value="Genomic_DNA"/>
</dbReference>
<dbReference type="AlphaFoldDB" id="A0A2B6R2W7"/>
<comment type="caution">
    <text evidence="1">The sequence shown here is derived from an EMBL/GenBank/DDBJ whole genome shotgun (WGS) entry which is preliminary data.</text>
</comment>
<gene>
    <name evidence="1" type="ORF">CN613_06915</name>
</gene>
<reference evidence="1 2" key="1">
    <citation type="submission" date="2017-09" db="EMBL/GenBank/DDBJ databases">
        <title>Large-scale bioinformatics analysis of Bacillus genomes uncovers conserved roles of natural products in bacterial physiology.</title>
        <authorList>
            <consortium name="Agbiome Team Llc"/>
            <person name="Bleich R.M."/>
            <person name="Grubbs K.J."/>
            <person name="Santa Maria K.C."/>
            <person name="Allen S.E."/>
            <person name="Farag S."/>
            <person name="Shank E.A."/>
            <person name="Bowers A."/>
        </authorList>
    </citation>
    <scope>NUCLEOTIDE SEQUENCE [LARGE SCALE GENOMIC DNA]</scope>
    <source>
        <strain evidence="1 2">AFS009893</strain>
    </source>
</reference>
<name>A0A2B6R2W7_9BACI</name>
<dbReference type="Proteomes" id="UP000219775">
    <property type="component" value="Unassembled WGS sequence"/>
</dbReference>
<evidence type="ECO:0000313" key="1">
    <source>
        <dbReference type="EMBL" id="PEM70934.1"/>
    </source>
</evidence>
<evidence type="ECO:0000313" key="2">
    <source>
        <dbReference type="Proteomes" id="UP000219775"/>
    </source>
</evidence>
<dbReference type="RefSeq" id="WP_097850297.1">
    <property type="nucleotide sequence ID" value="NZ_NUBH01000123.1"/>
</dbReference>
<accession>A0A2B6R2W7</accession>
<organism evidence="1 2">
    <name type="scientific">Bacillus pseudomycoides</name>
    <dbReference type="NCBI Taxonomy" id="64104"/>
    <lineage>
        <taxon>Bacteria</taxon>
        <taxon>Bacillati</taxon>
        <taxon>Bacillota</taxon>
        <taxon>Bacilli</taxon>
        <taxon>Bacillales</taxon>
        <taxon>Bacillaceae</taxon>
        <taxon>Bacillus</taxon>
        <taxon>Bacillus cereus group</taxon>
    </lineage>
</organism>
<sequence>MRIRGVLISFLVLITFLGFSPIEKASASVSSDSVNEVGDRIDTNKNYYIVPADSPTRGLRSHQSLNYYPFLVVSSRGNTVEKPSAASMKLYFSEENKKYRIGMPFPFPKIGFIDYWLDSNLRFNPSEKYAVYWTITPVEGGYILQSEGGYLDYEEVESPMYGPITRAYLGKEKVVWKLVSAL</sequence>